<dbReference type="Proteomes" id="UP000189059">
    <property type="component" value="Unassembled WGS sequence"/>
</dbReference>
<dbReference type="EMBL" id="MRVI01000001">
    <property type="protein sequence ID" value="OOC63438.1"/>
    <property type="molecule type" value="Genomic_DNA"/>
</dbReference>
<sequence length="227" mass="26449">MLRRDYLMRMVEDMTQMIAKVFALKQERKHTEALWELDDMLRRQFRLNSKLLRSLSASDIEQLFYNHGYLEADRLQGAARLLEEEAEIEQELGREDEAVHLSTKVLQLYLKSALNGADPGLFDLPGRIRSVKERLRAYELPARLVRDDMAYAEQEGRYADAENLLYQLLQSGGIDADEAIRFYHRLLLKPAEELERGQLPLAEVHEGMEELSRRFLPGKQEELSGRE</sequence>
<dbReference type="KEGG" id="pib:BBD41_18370"/>
<gene>
    <name evidence="2" type="ORF">BBD40_17195</name>
    <name evidence="1" type="ORF">BBD41_18370</name>
</gene>
<dbReference type="Pfam" id="PF20092">
    <property type="entry name" value="DUF6483"/>
    <property type="match status" value="1"/>
</dbReference>
<reference evidence="2 3" key="2">
    <citation type="submission" date="2016-12" db="EMBL/GenBank/DDBJ databases">
        <title>Genome sequencing and description of Paenibacillus sp. nov. from high altitude lake in the Indian Trans- Himalayas.</title>
        <authorList>
            <person name="Kiran S."/>
            <person name="Swarnkar M.K."/>
            <person name="Rana A."/>
            <person name="Tewari R."/>
            <person name="Gulati A."/>
        </authorList>
    </citation>
    <scope>NUCLEOTIDE SEQUENCE [LARGE SCALE GENOMIC DNA]</scope>
    <source>
        <strain evidence="2 3">IHBB 9951</strain>
    </source>
</reference>
<accession>A0A1B2E3A8</accession>
<reference evidence="1" key="1">
    <citation type="submission" date="2016-08" db="EMBL/GenBank/DDBJ databases">
        <title>Complete Genome Seqeunce of Paenibacillus sp. nov. IHBB 9852 from high altitute lake of Indian trans-Himalayas.</title>
        <authorList>
            <person name="Kiran S."/>
            <person name="Swarnkar M.K."/>
            <person name="Rana A."/>
            <person name="Tewari R."/>
            <person name="Gulati A."/>
        </authorList>
    </citation>
    <scope>NUCLEOTIDE SEQUENCE [LARGE SCALE GENOMIC DNA]</scope>
    <source>
        <strain evidence="1">IHBB 9852</strain>
    </source>
</reference>
<evidence type="ECO:0000313" key="2">
    <source>
        <dbReference type="EMBL" id="OOC63438.1"/>
    </source>
</evidence>
<dbReference type="OrthoDB" id="1905743at2"/>
<keyword evidence="3" id="KW-1185">Reference proteome</keyword>
<dbReference type="InterPro" id="IPR045507">
    <property type="entry name" value="DUF6483"/>
</dbReference>
<name>A0A1B2E3A8_9BACL</name>
<proteinExistence type="predicted"/>
<protein>
    <submittedName>
        <fullName evidence="1">Uncharacterized protein</fullName>
    </submittedName>
</protein>
<dbReference type="AlphaFoldDB" id="A0A1B2E3A8"/>
<evidence type="ECO:0000313" key="3">
    <source>
        <dbReference type="Proteomes" id="UP000189059"/>
    </source>
</evidence>
<organism evidence="1">
    <name type="scientific">Paenibacillus ihbetae</name>
    <dbReference type="NCBI Taxonomy" id="1870820"/>
    <lineage>
        <taxon>Bacteria</taxon>
        <taxon>Bacillati</taxon>
        <taxon>Bacillota</taxon>
        <taxon>Bacilli</taxon>
        <taxon>Bacillales</taxon>
        <taxon>Paenibacillaceae</taxon>
        <taxon>Paenibacillus</taxon>
    </lineage>
</organism>
<evidence type="ECO:0000313" key="1">
    <source>
        <dbReference type="EMBL" id="ANY74382.1"/>
    </source>
</evidence>
<dbReference type="EMBL" id="CP016809">
    <property type="protein sequence ID" value="ANY74382.1"/>
    <property type="molecule type" value="Genomic_DNA"/>
</dbReference>
<dbReference type="RefSeq" id="WP_077568152.1">
    <property type="nucleotide sequence ID" value="NZ_CP016809.1"/>
</dbReference>